<sequence>MSALVPAIAGALIVAGLLGALLAMRPSPVPPATAPARSRILGRLTRGVQGLSKRTKQLLVGGFLVGLFIALVTGWLVALLLVPAAAAGVPFLLSSPESNSQIGRIEAMEEWTRSLSGILTAGAGLEQALIATLRSTPEEIRPEVTRLAGRLRARWGTEDALRAFADELDDATGDLIAGNLILGARRRGGGVAAVLDALAESTAADVRARREIESDRAKPRSTARLVTLVTVGVLVFMALTGSYIAPYGTPLGQVILLVLLTLYVAILIWMKHMARGTKLPRFIGAGAKTAAKGAMP</sequence>
<evidence type="ECO:0000313" key="9">
    <source>
        <dbReference type="Proteomes" id="UP001382727"/>
    </source>
</evidence>
<reference evidence="8 9" key="1">
    <citation type="submission" date="2024-02" db="EMBL/GenBank/DDBJ databases">
        <title>Janibacter sp. nov., isolated from gut of marine sandworm.</title>
        <authorList>
            <person name="Kim B."/>
            <person name="Jun M.O."/>
            <person name="Shin N.-R."/>
        </authorList>
    </citation>
    <scope>NUCLEOTIDE SEQUENCE [LARGE SCALE GENOMIC DNA]</scope>
    <source>
        <strain evidence="8 9">A1S7</strain>
    </source>
</reference>
<evidence type="ECO:0000256" key="5">
    <source>
        <dbReference type="ARBA" id="ARBA00023136"/>
    </source>
</evidence>
<protein>
    <submittedName>
        <fullName evidence="8">Type II secretion system F family protein</fullName>
    </submittedName>
</protein>
<dbReference type="InterPro" id="IPR018076">
    <property type="entry name" value="T2SS_GspF_dom"/>
</dbReference>
<proteinExistence type="predicted"/>
<feature type="transmembrane region" description="Helical" evidence="6">
    <location>
        <begin position="60"/>
        <end position="93"/>
    </location>
</feature>
<keyword evidence="3 6" id="KW-0812">Transmembrane</keyword>
<evidence type="ECO:0000313" key="8">
    <source>
        <dbReference type="EMBL" id="WXB77875.1"/>
    </source>
</evidence>
<comment type="subcellular location">
    <subcellularLocation>
        <location evidence="1">Cell membrane</location>
        <topology evidence="1">Multi-pass membrane protein</topology>
    </subcellularLocation>
</comment>
<dbReference type="Proteomes" id="UP001382727">
    <property type="component" value="Chromosome"/>
</dbReference>
<organism evidence="8 9">
    <name type="scientific">Janibacter alittae</name>
    <dbReference type="NCBI Taxonomy" id="3115209"/>
    <lineage>
        <taxon>Bacteria</taxon>
        <taxon>Bacillati</taxon>
        <taxon>Actinomycetota</taxon>
        <taxon>Actinomycetes</taxon>
        <taxon>Micrococcales</taxon>
        <taxon>Intrasporangiaceae</taxon>
        <taxon>Janibacter</taxon>
    </lineage>
</organism>
<evidence type="ECO:0000256" key="3">
    <source>
        <dbReference type="ARBA" id="ARBA00022692"/>
    </source>
</evidence>
<gene>
    <name evidence="8" type="ORF">V1351_07310</name>
</gene>
<evidence type="ECO:0000256" key="6">
    <source>
        <dbReference type="SAM" id="Phobius"/>
    </source>
</evidence>
<keyword evidence="4 6" id="KW-1133">Transmembrane helix</keyword>
<evidence type="ECO:0000256" key="1">
    <source>
        <dbReference type="ARBA" id="ARBA00004651"/>
    </source>
</evidence>
<accession>A0ABZ2MLA6</accession>
<feature type="transmembrane region" description="Helical" evidence="6">
    <location>
        <begin position="251"/>
        <end position="270"/>
    </location>
</feature>
<feature type="domain" description="Type II secretion system protein GspF" evidence="7">
    <location>
        <begin position="111"/>
        <end position="237"/>
    </location>
</feature>
<dbReference type="Pfam" id="PF00482">
    <property type="entry name" value="T2SSF"/>
    <property type="match status" value="1"/>
</dbReference>
<dbReference type="PANTHER" id="PTHR35007:SF3">
    <property type="entry name" value="POSSIBLE CONSERVED ALANINE RICH MEMBRANE PROTEIN"/>
    <property type="match status" value="1"/>
</dbReference>
<evidence type="ECO:0000256" key="4">
    <source>
        <dbReference type="ARBA" id="ARBA00022989"/>
    </source>
</evidence>
<keyword evidence="2" id="KW-1003">Cell membrane</keyword>
<feature type="transmembrane region" description="Helical" evidence="6">
    <location>
        <begin position="225"/>
        <end position="245"/>
    </location>
</feature>
<evidence type="ECO:0000256" key="2">
    <source>
        <dbReference type="ARBA" id="ARBA00022475"/>
    </source>
</evidence>
<keyword evidence="9" id="KW-1185">Reference proteome</keyword>
<dbReference type="RefSeq" id="WP_338752160.1">
    <property type="nucleotide sequence ID" value="NZ_CP144913.1"/>
</dbReference>
<evidence type="ECO:0000259" key="7">
    <source>
        <dbReference type="Pfam" id="PF00482"/>
    </source>
</evidence>
<dbReference type="PANTHER" id="PTHR35007">
    <property type="entry name" value="INTEGRAL MEMBRANE PROTEIN-RELATED"/>
    <property type="match status" value="1"/>
</dbReference>
<name>A0ABZ2MLA6_9MICO</name>
<dbReference type="EMBL" id="CP144913">
    <property type="protein sequence ID" value="WXB77875.1"/>
    <property type="molecule type" value="Genomic_DNA"/>
</dbReference>
<keyword evidence="5 6" id="KW-0472">Membrane</keyword>